<dbReference type="PANTHER" id="PTHR43322:SF5">
    <property type="entry name" value="1-DEOXY-D-XYLULOSE-5-PHOSPHATE SYNTHASE, CHLOROPLASTIC"/>
    <property type="match status" value="1"/>
</dbReference>
<dbReference type="GO" id="GO:0009228">
    <property type="term" value="P:thiamine biosynthetic process"/>
    <property type="evidence" value="ECO:0007669"/>
    <property type="project" value="UniProtKB-UniRule"/>
</dbReference>
<organism evidence="12 13">
    <name type="scientific">Kandleria vitulina DSM 20405</name>
    <dbReference type="NCBI Taxonomy" id="1410657"/>
    <lineage>
        <taxon>Bacteria</taxon>
        <taxon>Bacillati</taxon>
        <taxon>Bacillota</taxon>
        <taxon>Erysipelotrichia</taxon>
        <taxon>Erysipelotrichales</taxon>
        <taxon>Coprobacillaceae</taxon>
        <taxon>Kandleria</taxon>
    </lineage>
</organism>
<evidence type="ECO:0000313" key="12">
    <source>
        <dbReference type="EMBL" id="KRN51107.1"/>
    </source>
</evidence>
<keyword evidence="8 10" id="KW-0786">Thiamine pyrophosphate</keyword>
<evidence type="ECO:0000259" key="11">
    <source>
        <dbReference type="SMART" id="SM00861"/>
    </source>
</evidence>
<dbReference type="InterPro" id="IPR005477">
    <property type="entry name" value="Dxylulose-5-P_synthase"/>
</dbReference>
<dbReference type="UniPathway" id="UPA00064">
    <property type="reaction ID" value="UER00091"/>
</dbReference>
<dbReference type="PROSITE" id="PS00801">
    <property type="entry name" value="TRANSKETOLASE_1"/>
    <property type="match status" value="1"/>
</dbReference>
<feature type="domain" description="Transketolase-like pyrimidine-binding" evidence="11">
    <location>
        <begin position="315"/>
        <end position="480"/>
    </location>
</feature>
<dbReference type="PATRIC" id="fig|1410657.5.peg.1225"/>
<evidence type="ECO:0000256" key="6">
    <source>
        <dbReference type="ARBA" id="ARBA00022842"/>
    </source>
</evidence>
<evidence type="ECO:0000256" key="7">
    <source>
        <dbReference type="ARBA" id="ARBA00022977"/>
    </source>
</evidence>
<dbReference type="GO" id="GO:0030976">
    <property type="term" value="F:thiamine pyrophosphate binding"/>
    <property type="evidence" value="ECO:0007669"/>
    <property type="project" value="UniProtKB-UniRule"/>
</dbReference>
<feature type="binding site" evidence="10">
    <location>
        <position position="72"/>
    </location>
    <ligand>
        <name>thiamine diphosphate</name>
        <dbReference type="ChEBI" id="CHEBI:58937"/>
    </ligand>
</feature>
<protein>
    <recommendedName>
        <fullName evidence="10">1-deoxy-D-xylulose-5-phosphate synthase</fullName>
        <ecNumber evidence="10">2.2.1.7</ecNumber>
    </recommendedName>
    <alternativeName>
        <fullName evidence="10">1-deoxyxylulose-5-phosphate synthase</fullName>
        <shortName evidence="10">DXP synthase</shortName>
        <shortName evidence="10">DXPS</shortName>
    </alternativeName>
</protein>
<feature type="binding site" evidence="10">
    <location>
        <position position="366"/>
    </location>
    <ligand>
        <name>thiamine diphosphate</name>
        <dbReference type="ChEBI" id="CHEBI:58937"/>
    </ligand>
</feature>
<dbReference type="SMART" id="SM00861">
    <property type="entry name" value="Transket_pyr"/>
    <property type="match status" value="1"/>
</dbReference>
<dbReference type="AlphaFoldDB" id="A0A0R2HDK6"/>
<dbReference type="CDD" id="cd02007">
    <property type="entry name" value="TPP_DXS"/>
    <property type="match status" value="1"/>
</dbReference>
<evidence type="ECO:0000256" key="1">
    <source>
        <dbReference type="ARBA" id="ARBA00004980"/>
    </source>
</evidence>
<comment type="cofactor">
    <cofactor evidence="10">
        <name>Mg(2+)</name>
        <dbReference type="ChEBI" id="CHEBI:18420"/>
    </cofactor>
    <text evidence="10">Binds 1 Mg(2+) ion per subunit.</text>
</comment>
<keyword evidence="7 10" id="KW-0784">Thiamine biosynthesis</keyword>
<sequence>MNIKEIDNPKQIKQLSINELEHLSQDIRTFIMENVSKTGGHFSSNLGITDLTVALHYVFDSPKDKFIFDVGHQSYVHKILTGRAKDFSTLRQYNGLSGFQRRHESEHDPWEAGHSSTSISGATGIAIARDLNKEDFQVIAIIGDAAILSGESLEALNYLGSSNTKVIVILNDNDMSISKNVGGLSKALSDIRVSKQYNEVKDNYTQFMMKTKTGKEIYKATKKVKDKIKHRVMIDSLFQQFGIDYLGPVDGHDMGELINALTTAKKLDHSVILHVKTIKGKGYPRAEQDKIGLYHGVPPFDLKKGILNKTNTHSQKWSEAIANHIEYMMGKHDDICVITPAMISGSQLNHIFKSYPNRSFDVGIAEEHAMTFLAGLSVGGKFPFLSIYSSFAQRAYDQLNHDVARMDLPCLIGIDRSDLVGSDGSTHHGVFDISFMRGIPNLILMAPSSQKEAEAMINTAYYNHDHPYVIRYSKNSISKTSLHNDERLEIGSWEYRIHSDAKTVVITYGDHVNEIEERIRSHNLSCDLINARFINPMDEEMLNSIVDKNIIVYETCMVNSSLGSAIVLHYAKHHLNVNISLMGIGEHYVTHGDIENLLKQEKLSMDDVELRIQELNNEKRES</sequence>
<dbReference type="CDD" id="cd07033">
    <property type="entry name" value="TPP_PYR_DXS_TK_like"/>
    <property type="match status" value="1"/>
</dbReference>
<evidence type="ECO:0000256" key="3">
    <source>
        <dbReference type="ARBA" id="ARBA00011738"/>
    </source>
</evidence>
<gene>
    <name evidence="10" type="primary">dxs</name>
    <name evidence="12" type="ORF">IV49_GL001183</name>
</gene>
<comment type="caution">
    <text evidence="12">The sequence shown here is derived from an EMBL/GenBank/DDBJ whole genome shotgun (WGS) entry which is preliminary data.</text>
</comment>
<proteinExistence type="inferred from homology"/>
<dbReference type="Gene3D" id="3.40.50.920">
    <property type="match status" value="1"/>
</dbReference>
<feature type="binding site" evidence="10">
    <location>
        <begin position="113"/>
        <end position="115"/>
    </location>
    <ligand>
        <name>thiamine diphosphate</name>
        <dbReference type="ChEBI" id="CHEBI:58937"/>
    </ligand>
</feature>
<dbReference type="EMBL" id="JQBL01000003">
    <property type="protein sequence ID" value="KRN51107.1"/>
    <property type="molecule type" value="Genomic_DNA"/>
</dbReference>
<evidence type="ECO:0000256" key="2">
    <source>
        <dbReference type="ARBA" id="ARBA00011081"/>
    </source>
</evidence>
<keyword evidence="6 10" id="KW-0460">Magnesium</keyword>
<dbReference type="RefSeq" id="WP_031588602.1">
    <property type="nucleotide sequence ID" value="NZ_JNKN01000004.1"/>
</dbReference>
<evidence type="ECO:0000256" key="9">
    <source>
        <dbReference type="ARBA" id="ARBA00023229"/>
    </source>
</evidence>
<feature type="binding site" evidence="10">
    <location>
        <position position="283"/>
    </location>
    <ligand>
        <name>thiamine diphosphate</name>
        <dbReference type="ChEBI" id="CHEBI:58937"/>
    </ligand>
</feature>
<comment type="catalytic activity">
    <reaction evidence="10">
        <text>D-glyceraldehyde 3-phosphate + pyruvate + H(+) = 1-deoxy-D-xylulose 5-phosphate + CO2</text>
        <dbReference type="Rhea" id="RHEA:12605"/>
        <dbReference type="ChEBI" id="CHEBI:15361"/>
        <dbReference type="ChEBI" id="CHEBI:15378"/>
        <dbReference type="ChEBI" id="CHEBI:16526"/>
        <dbReference type="ChEBI" id="CHEBI:57792"/>
        <dbReference type="ChEBI" id="CHEBI:59776"/>
        <dbReference type="EC" id="2.2.1.7"/>
    </reaction>
</comment>
<comment type="similarity">
    <text evidence="2 10">Belongs to the transketolase family. DXPS subfamily.</text>
</comment>
<dbReference type="InterPro" id="IPR005475">
    <property type="entry name" value="Transketolase-like_Pyr-bd"/>
</dbReference>
<evidence type="ECO:0000256" key="10">
    <source>
        <dbReference type="HAMAP-Rule" id="MF_00315"/>
    </source>
</evidence>
<dbReference type="Gene3D" id="3.40.50.970">
    <property type="match status" value="2"/>
</dbReference>
<dbReference type="EC" id="2.2.1.7" evidence="10"/>
<name>A0A0R2HDK6_9FIRM</name>
<dbReference type="InterPro" id="IPR029061">
    <property type="entry name" value="THDP-binding"/>
</dbReference>
<comment type="function">
    <text evidence="10">Catalyzes the acyloin condensation reaction between C atoms 2 and 3 of pyruvate and glyceraldehyde 3-phosphate to yield 1-deoxy-D-xylulose-5-phosphate (DXP).</text>
</comment>
<accession>A0A0R2HDK6</accession>
<dbReference type="GO" id="GO:0000287">
    <property type="term" value="F:magnesium ion binding"/>
    <property type="evidence" value="ECO:0007669"/>
    <property type="project" value="UniProtKB-UniRule"/>
</dbReference>
<evidence type="ECO:0000313" key="13">
    <source>
        <dbReference type="Proteomes" id="UP000051841"/>
    </source>
</evidence>
<dbReference type="NCBIfam" id="TIGR00204">
    <property type="entry name" value="dxs"/>
    <property type="match status" value="1"/>
</dbReference>
<dbReference type="Pfam" id="PF02779">
    <property type="entry name" value="Transket_pyr"/>
    <property type="match status" value="1"/>
</dbReference>
<feature type="binding site" evidence="10">
    <location>
        <begin position="145"/>
        <end position="146"/>
    </location>
    <ligand>
        <name>thiamine diphosphate</name>
        <dbReference type="ChEBI" id="CHEBI:58937"/>
    </ligand>
</feature>
<reference evidence="12 13" key="1">
    <citation type="journal article" date="2015" name="Genome Announc.">
        <title>Expanding the biotechnology potential of lactobacilli through comparative genomics of 213 strains and associated genera.</title>
        <authorList>
            <person name="Sun Z."/>
            <person name="Harris H.M."/>
            <person name="McCann A."/>
            <person name="Guo C."/>
            <person name="Argimon S."/>
            <person name="Zhang W."/>
            <person name="Yang X."/>
            <person name="Jeffery I.B."/>
            <person name="Cooney J.C."/>
            <person name="Kagawa T.F."/>
            <person name="Liu W."/>
            <person name="Song Y."/>
            <person name="Salvetti E."/>
            <person name="Wrobel A."/>
            <person name="Rasinkangas P."/>
            <person name="Parkhill J."/>
            <person name="Rea M.C."/>
            <person name="O'Sullivan O."/>
            <person name="Ritari J."/>
            <person name="Douillard F.P."/>
            <person name="Paul Ross R."/>
            <person name="Yang R."/>
            <person name="Briner A.E."/>
            <person name="Felis G.E."/>
            <person name="de Vos W.M."/>
            <person name="Barrangou R."/>
            <person name="Klaenhammer T.R."/>
            <person name="Caufield P.W."/>
            <person name="Cui Y."/>
            <person name="Zhang H."/>
            <person name="O'Toole P.W."/>
        </authorList>
    </citation>
    <scope>NUCLEOTIDE SEQUENCE [LARGE SCALE GENOMIC DNA]</scope>
    <source>
        <strain evidence="12 13">DSM 20405</strain>
    </source>
</reference>
<dbReference type="Pfam" id="PF13292">
    <property type="entry name" value="DXP_synthase_N"/>
    <property type="match status" value="1"/>
</dbReference>
<feature type="binding site" evidence="10">
    <location>
        <position position="173"/>
    </location>
    <ligand>
        <name>thiamine diphosphate</name>
        <dbReference type="ChEBI" id="CHEBI:58937"/>
    </ligand>
</feature>
<evidence type="ECO:0000256" key="8">
    <source>
        <dbReference type="ARBA" id="ARBA00023052"/>
    </source>
</evidence>
<feature type="binding site" evidence="10">
    <location>
        <position position="173"/>
    </location>
    <ligand>
        <name>Mg(2+)</name>
        <dbReference type="ChEBI" id="CHEBI:18420"/>
    </ligand>
</feature>
<dbReference type="InterPro" id="IPR033248">
    <property type="entry name" value="Transketolase_C"/>
</dbReference>
<dbReference type="InterPro" id="IPR009014">
    <property type="entry name" value="Transketo_C/PFOR_II"/>
</dbReference>
<dbReference type="HAMAP" id="MF_00315">
    <property type="entry name" value="DXP_synth"/>
    <property type="match status" value="1"/>
</dbReference>
<dbReference type="SUPFAM" id="SSF52518">
    <property type="entry name" value="Thiamin diphosphate-binding fold (THDP-binding)"/>
    <property type="match status" value="2"/>
</dbReference>
<dbReference type="InterPro" id="IPR049557">
    <property type="entry name" value="Transketolase_CS"/>
</dbReference>
<dbReference type="Proteomes" id="UP000051841">
    <property type="component" value="Unassembled WGS sequence"/>
</dbReference>
<comment type="pathway">
    <text evidence="1 10">Metabolic intermediate biosynthesis; 1-deoxy-D-xylulose 5-phosphate biosynthesis; 1-deoxy-D-xylulose 5-phosphate from D-glyceraldehyde 3-phosphate and pyruvate: step 1/1.</text>
</comment>
<dbReference type="GO" id="GO:0008661">
    <property type="term" value="F:1-deoxy-D-xylulose-5-phosphate synthase activity"/>
    <property type="evidence" value="ECO:0007669"/>
    <property type="project" value="UniProtKB-UniRule"/>
</dbReference>
<keyword evidence="13" id="KW-1185">Reference proteome</keyword>
<comment type="cofactor">
    <cofactor evidence="10">
        <name>thiamine diphosphate</name>
        <dbReference type="ChEBI" id="CHEBI:58937"/>
    </cofactor>
    <text evidence="10">Binds 1 thiamine pyrophosphate per subunit.</text>
</comment>
<dbReference type="GO" id="GO:0016114">
    <property type="term" value="P:terpenoid biosynthetic process"/>
    <property type="evidence" value="ECO:0007669"/>
    <property type="project" value="UniProtKB-UniRule"/>
</dbReference>
<keyword evidence="9 10" id="KW-0414">Isoprene biosynthesis</keyword>
<feature type="binding site" evidence="10">
    <location>
        <position position="144"/>
    </location>
    <ligand>
        <name>Mg(2+)</name>
        <dbReference type="ChEBI" id="CHEBI:18420"/>
    </ligand>
</feature>
<dbReference type="PANTHER" id="PTHR43322">
    <property type="entry name" value="1-D-DEOXYXYLULOSE 5-PHOSPHATE SYNTHASE-RELATED"/>
    <property type="match status" value="1"/>
</dbReference>
<dbReference type="NCBIfam" id="NF003933">
    <property type="entry name" value="PRK05444.2-2"/>
    <property type="match status" value="1"/>
</dbReference>
<dbReference type="GO" id="GO:0019288">
    <property type="term" value="P:isopentenyl diphosphate biosynthetic process, methylerythritol 4-phosphate pathway"/>
    <property type="evidence" value="ECO:0007669"/>
    <property type="project" value="TreeGrafter"/>
</dbReference>
<evidence type="ECO:0000256" key="4">
    <source>
        <dbReference type="ARBA" id="ARBA00022679"/>
    </source>
</evidence>
<keyword evidence="4 10" id="KW-0808">Transferase</keyword>
<evidence type="ECO:0000256" key="5">
    <source>
        <dbReference type="ARBA" id="ARBA00022723"/>
    </source>
</evidence>
<keyword evidence="5 10" id="KW-0479">Metal-binding</keyword>
<dbReference type="GO" id="GO:0005829">
    <property type="term" value="C:cytosol"/>
    <property type="evidence" value="ECO:0007669"/>
    <property type="project" value="TreeGrafter"/>
</dbReference>
<comment type="subunit">
    <text evidence="3 10">Homodimer.</text>
</comment>
<dbReference type="Pfam" id="PF02780">
    <property type="entry name" value="Transketolase_C"/>
    <property type="match status" value="1"/>
</dbReference>
<dbReference type="SUPFAM" id="SSF52922">
    <property type="entry name" value="TK C-terminal domain-like"/>
    <property type="match status" value="1"/>
</dbReference>